<dbReference type="RefSeq" id="WP_044346087.1">
    <property type="nucleotide sequence ID" value="NZ_AZAC01000001.1"/>
</dbReference>
<sequence>MGLDRLFDVTTNLLEANLDRRALKHRLTTRNLANVDTPNFRGTGLEFEKQLRTALNGGVLPPSLARTNPKHMPYEKEKPFSNAKPVYKDTGPVHLDIEMSRLAENNIMFNAMVKLLGKKYNKLKTAIAGKVGA</sequence>
<comment type="function">
    <text evidence="5 6">Structural component of flagellum, the bacterial motility apparatus. Part of the rod structure of flagellar basal body.</text>
</comment>
<feature type="region of interest" description="Disordered" evidence="7">
    <location>
        <begin position="63"/>
        <end position="85"/>
    </location>
</feature>
<dbReference type="EMBL" id="AZAC01000001">
    <property type="protein sequence ID" value="KIX15826.1"/>
    <property type="molecule type" value="Genomic_DNA"/>
</dbReference>
<comment type="caution">
    <text evidence="8">The sequence shown here is derived from an EMBL/GenBank/DDBJ whole genome shotgun (WGS) entry which is preliminary data.</text>
</comment>
<dbReference type="OrthoDB" id="9788334at2"/>
<dbReference type="GO" id="GO:0071973">
    <property type="term" value="P:bacterial-type flagellum-dependent cell motility"/>
    <property type="evidence" value="ECO:0007669"/>
    <property type="project" value="InterPro"/>
</dbReference>
<organism evidence="8 9">
    <name type="scientific">Dethiosulfatarculus sandiegensis</name>
    <dbReference type="NCBI Taxonomy" id="1429043"/>
    <lineage>
        <taxon>Bacteria</taxon>
        <taxon>Pseudomonadati</taxon>
        <taxon>Thermodesulfobacteriota</taxon>
        <taxon>Desulfarculia</taxon>
        <taxon>Desulfarculales</taxon>
        <taxon>Desulfarculaceae</taxon>
        <taxon>Dethiosulfatarculus</taxon>
    </lineage>
</organism>
<evidence type="ECO:0000256" key="5">
    <source>
        <dbReference type="ARBA" id="ARBA00024934"/>
    </source>
</evidence>
<name>A0A0D2JJI4_9BACT</name>
<dbReference type="STRING" id="1429043.X474_00455"/>
<accession>A0A0D2JJI4</accession>
<dbReference type="PIRSF" id="PIRSF002889">
    <property type="entry name" value="Rod_FlgB"/>
    <property type="match status" value="1"/>
</dbReference>
<comment type="subcellular location">
    <subcellularLocation>
        <location evidence="1 6">Bacterial flagellum basal body</location>
    </subcellularLocation>
</comment>
<evidence type="ECO:0000256" key="6">
    <source>
        <dbReference type="PIRNR" id="PIRNR002889"/>
    </source>
</evidence>
<dbReference type="AlphaFoldDB" id="A0A0D2JJI4"/>
<evidence type="ECO:0000256" key="4">
    <source>
        <dbReference type="ARBA" id="ARBA00023143"/>
    </source>
</evidence>
<evidence type="ECO:0000313" key="9">
    <source>
        <dbReference type="Proteomes" id="UP000032233"/>
    </source>
</evidence>
<comment type="similarity">
    <text evidence="2 6">Belongs to the flagella basal body rod proteins family.</text>
</comment>
<dbReference type="InterPro" id="IPR006300">
    <property type="entry name" value="FlgB"/>
</dbReference>
<keyword evidence="8" id="KW-0282">Flagellum</keyword>
<evidence type="ECO:0000256" key="7">
    <source>
        <dbReference type="SAM" id="MobiDB-lite"/>
    </source>
</evidence>
<keyword evidence="8" id="KW-0966">Cell projection</keyword>
<dbReference type="NCBIfam" id="TIGR01396">
    <property type="entry name" value="FlgB"/>
    <property type="match status" value="1"/>
</dbReference>
<keyword evidence="8" id="KW-0969">Cilium</keyword>
<dbReference type="FunCoup" id="A0A0D2JJI4">
    <property type="interactions" value="70"/>
</dbReference>
<evidence type="ECO:0000256" key="3">
    <source>
        <dbReference type="ARBA" id="ARBA00014376"/>
    </source>
</evidence>
<evidence type="ECO:0000313" key="8">
    <source>
        <dbReference type="EMBL" id="KIX15826.1"/>
    </source>
</evidence>
<comment type="subunit">
    <text evidence="6">The basal body constitutes a major portion of the flagellar organelle and consists of a number of rings mounted on a central rod.</text>
</comment>
<protein>
    <recommendedName>
        <fullName evidence="3 6">Flagellar basal body rod protein FlgB</fullName>
    </recommendedName>
</protein>
<keyword evidence="4 6" id="KW-0975">Bacterial flagellum</keyword>
<evidence type="ECO:0000256" key="2">
    <source>
        <dbReference type="ARBA" id="ARBA00009677"/>
    </source>
</evidence>
<proteinExistence type="inferred from homology"/>
<reference evidence="8 9" key="1">
    <citation type="submission" date="2013-11" db="EMBL/GenBank/DDBJ databases">
        <title>Metagenomic analysis of a methanogenic consortium involved in long chain n-alkane degradation.</title>
        <authorList>
            <person name="Davidova I.A."/>
            <person name="Callaghan A.V."/>
            <person name="Wawrik B."/>
            <person name="Pruitt S."/>
            <person name="Marks C."/>
            <person name="Duncan K.E."/>
            <person name="Suflita J.M."/>
        </authorList>
    </citation>
    <scope>NUCLEOTIDE SEQUENCE [LARGE SCALE GENOMIC DNA]</scope>
    <source>
        <strain evidence="8 9">SPR</strain>
    </source>
</reference>
<dbReference type="Proteomes" id="UP000032233">
    <property type="component" value="Unassembled WGS sequence"/>
</dbReference>
<evidence type="ECO:0000256" key="1">
    <source>
        <dbReference type="ARBA" id="ARBA00004117"/>
    </source>
</evidence>
<dbReference type="GO" id="GO:0030694">
    <property type="term" value="C:bacterial-type flagellum basal body, rod"/>
    <property type="evidence" value="ECO:0007669"/>
    <property type="project" value="InterPro"/>
</dbReference>
<gene>
    <name evidence="8" type="ORF">X474_00455</name>
</gene>
<keyword evidence="9" id="KW-1185">Reference proteome</keyword>
<dbReference type="InParanoid" id="A0A0D2JJI4"/>